<reference evidence="2" key="2">
    <citation type="submission" date="2023-04" db="EMBL/GenBank/DDBJ databases">
        <authorList>
            <person name="Bruccoleri R.E."/>
            <person name="Oakeley E.J."/>
            <person name="Faust A.-M."/>
            <person name="Dessus-Babus S."/>
            <person name="Altorfer M."/>
            <person name="Burckhardt D."/>
            <person name="Oertli M."/>
            <person name="Naumann U."/>
            <person name="Petersen F."/>
            <person name="Wong J."/>
        </authorList>
    </citation>
    <scope>NUCLEOTIDE SEQUENCE</scope>
    <source>
        <strain evidence="2">GSM-AAB239-AS_SAM_17_03QT</strain>
        <tissue evidence="2">Leaf</tissue>
    </source>
</reference>
<evidence type="ECO:0000256" key="1">
    <source>
        <dbReference type="SAM" id="MobiDB-lite"/>
    </source>
</evidence>
<reference evidence="2" key="1">
    <citation type="journal article" date="2023" name="GigaByte">
        <title>Genome assembly of the bearded iris, Iris pallida Lam.</title>
        <authorList>
            <person name="Bruccoleri R.E."/>
            <person name="Oakeley E.J."/>
            <person name="Faust A.M.E."/>
            <person name="Altorfer M."/>
            <person name="Dessus-Babus S."/>
            <person name="Burckhardt D."/>
            <person name="Oertli M."/>
            <person name="Naumann U."/>
            <person name="Petersen F."/>
            <person name="Wong J."/>
        </authorList>
    </citation>
    <scope>NUCLEOTIDE SEQUENCE</scope>
    <source>
        <strain evidence="2">GSM-AAB239-AS_SAM_17_03QT</strain>
    </source>
</reference>
<organism evidence="2 3">
    <name type="scientific">Iris pallida</name>
    <name type="common">Sweet iris</name>
    <dbReference type="NCBI Taxonomy" id="29817"/>
    <lineage>
        <taxon>Eukaryota</taxon>
        <taxon>Viridiplantae</taxon>
        <taxon>Streptophyta</taxon>
        <taxon>Embryophyta</taxon>
        <taxon>Tracheophyta</taxon>
        <taxon>Spermatophyta</taxon>
        <taxon>Magnoliopsida</taxon>
        <taxon>Liliopsida</taxon>
        <taxon>Asparagales</taxon>
        <taxon>Iridaceae</taxon>
        <taxon>Iridoideae</taxon>
        <taxon>Irideae</taxon>
        <taxon>Iris</taxon>
    </lineage>
</organism>
<sequence length="135" mass="14646">MARQGACRPDLTSAVAAVSRGCSSIEGVREFQEDSRRLGRRRSRGEKPLRSRMARSGDESIFHGCSLVVPHPSSVDKLRRGDGAPVDPRRTLRWCFAGMVLSSLPTVGADFSDDDENSDGPPTKSGNERCRSAGK</sequence>
<accession>A0AAX6FCY8</accession>
<comment type="caution">
    <text evidence="2">The sequence shown here is derived from an EMBL/GenBank/DDBJ whole genome shotgun (WGS) entry which is preliminary data.</text>
</comment>
<dbReference type="AlphaFoldDB" id="A0AAX6FCY8"/>
<protein>
    <submittedName>
        <fullName evidence="2">Uncharacterized protein</fullName>
    </submittedName>
</protein>
<evidence type="ECO:0000313" key="2">
    <source>
        <dbReference type="EMBL" id="KAJ6814176.1"/>
    </source>
</evidence>
<feature type="region of interest" description="Disordered" evidence="1">
    <location>
        <begin position="30"/>
        <end position="55"/>
    </location>
</feature>
<gene>
    <name evidence="2" type="ORF">M6B38_140265</name>
</gene>
<feature type="compositionally biased region" description="Basic and acidic residues" evidence="1">
    <location>
        <begin position="45"/>
        <end position="55"/>
    </location>
</feature>
<dbReference type="EMBL" id="JANAVB010029818">
    <property type="protein sequence ID" value="KAJ6814176.1"/>
    <property type="molecule type" value="Genomic_DNA"/>
</dbReference>
<keyword evidence="3" id="KW-1185">Reference proteome</keyword>
<feature type="region of interest" description="Disordered" evidence="1">
    <location>
        <begin position="107"/>
        <end position="135"/>
    </location>
</feature>
<dbReference type="Proteomes" id="UP001140949">
    <property type="component" value="Unassembled WGS sequence"/>
</dbReference>
<feature type="compositionally biased region" description="Basic and acidic residues" evidence="1">
    <location>
        <begin position="126"/>
        <end position="135"/>
    </location>
</feature>
<evidence type="ECO:0000313" key="3">
    <source>
        <dbReference type="Proteomes" id="UP001140949"/>
    </source>
</evidence>
<name>A0AAX6FCY8_IRIPA</name>
<proteinExistence type="predicted"/>